<evidence type="ECO:0000313" key="2">
    <source>
        <dbReference type="Proteomes" id="UP001243989"/>
    </source>
</evidence>
<protein>
    <submittedName>
        <fullName evidence="1">Uncharacterized protein</fullName>
    </submittedName>
</protein>
<gene>
    <name evidence="1" type="ORF">BDP81DRAFT_174517</name>
</gene>
<sequence>MLPSQQLSVPLMDIHKDQAWITRLRVFLFRKRPKMSDPEDFKPTDSLDCRYKIDKEVLKKKLIEFGIPENQIAVKVRFEILISLPAIQ</sequence>
<dbReference type="RefSeq" id="XP_060437521.1">
    <property type="nucleotide sequence ID" value="XM_060582200.1"/>
</dbReference>
<reference evidence="1" key="1">
    <citation type="submission" date="2021-06" db="EMBL/GenBank/DDBJ databases">
        <title>Comparative genomics, transcriptomics and evolutionary studies reveal genomic signatures of adaptation to plant cell wall in hemibiotrophic fungi.</title>
        <authorList>
            <consortium name="DOE Joint Genome Institute"/>
            <person name="Baroncelli R."/>
            <person name="Diaz J.F."/>
            <person name="Benocci T."/>
            <person name="Peng M."/>
            <person name="Battaglia E."/>
            <person name="Haridas S."/>
            <person name="Andreopoulos W."/>
            <person name="Labutti K."/>
            <person name="Pangilinan J."/>
            <person name="Floch G.L."/>
            <person name="Makela M.R."/>
            <person name="Henrissat B."/>
            <person name="Grigoriev I.V."/>
            <person name="Crouch J.A."/>
            <person name="De Vries R.P."/>
            <person name="Sukno S.A."/>
            <person name="Thon M.R."/>
        </authorList>
    </citation>
    <scope>NUCLEOTIDE SEQUENCE</scope>
    <source>
        <strain evidence="1">CBS 102054</strain>
    </source>
</reference>
<dbReference type="AlphaFoldDB" id="A0AAJ0E7F0"/>
<dbReference type="EMBL" id="JAHMHQ010000048">
    <property type="protein sequence ID" value="KAK1621526.1"/>
    <property type="molecule type" value="Genomic_DNA"/>
</dbReference>
<evidence type="ECO:0000313" key="1">
    <source>
        <dbReference type="EMBL" id="KAK1621526.1"/>
    </source>
</evidence>
<dbReference type="Proteomes" id="UP001243989">
    <property type="component" value="Unassembled WGS sequence"/>
</dbReference>
<keyword evidence="2" id="KW-1185">Reference proteome</keyword>
<dbReference type="GeneID" id="85467062"/>
<accession>A0AAJ0E7F0</accession>
<organism evidence="1 2">
    <name type="scientific">Colletotrichum phormii</name>
    <dbReference type="NCBI Taxonomy" id="359342"/>
    <lineage>
        <taxon>Eukaryota</taxon>
        <taxon>Fungi</taxon>
        <taxon>Dikarya</taxon>
        <taxon>Ascomycota</taxon>
        <taxon>Pezizomycotina</taxon>
        <taxon>Sordariomycetes</taxon>
        <taxon>Hypocreomycetidae</taxon>
        <taxon>Glomerellales</taxon>
        <taxon>Glomerellaceae</taxon>
        <taxon>Colletotrichum</taxon>
        <taxon>Colletotrichum acutatum species complex</taxon>
    </lineage>
</organism>
<comment type="caution">
    <text evidence="1">The sequence shown here is derived from an EMBL/GenBank/DDBJ whole genome shotgun (WGS) entry which is preliminary data.</text>
</comment>
<name>A0AAJ0E7F0_9PEZI</name>
<proteinExistence type="predicted"/>